<feature type="chain" id="PRO_5026982986" description="Amyloid fiber anchoring/assembly protein TapA" evidence="2">
    <location>
        <begin position="31"/>
        <end position="383"/>
    </location>
</feature>
<feature type="compositionally biased region" description="Basic and acidic residues" evidence="1">
    <location>
        <begin position="111"/>
        <end position="150"/>
    </location>
</feature>
<evidence type="ECO:0008006" key="5">
    <source>
        <dbReference type="Google" id="ProtNLM"/>
    </source>
</evidence>
<feature type="compositionally biased region" description="Acidic residues" evidence="1">
    <location>
        <begin position="293"/>
        <end position="308"/>
    </location>
</feature>
<dbReference type="EMBL" id="WJEE01000012">
    <property type="protein sequence ID" value="MRI66165.1"/>
    <property type="molecule type" value="Genomic_DNA"/>
</dbReference>
<accession>A0A6N7QZ63</accession>
<name>A0A6N7QZ63_9BACI</name>
<feature type="compositionally biased region" description="Basic and acidic residues" evidence="1">
    <location>
        <begin position="309"/>
        <end position="335"/>
    </location>
</feature>
<evidence type="ECO:0000313" key="3">
    <source>
        <dbReference type="EMBL" id="MRI66165.1"/>
    </source>
</evidence>
<keyword evidence="2" id="KW-0732">Signal</keyword>
<feature type="signal peptide" evidence="2">
    <location>
        <begin position="1"/>
        <end position="30"/>
    </location>
</feature>
<sequence length="383" mass="41991">MMKKNTISILSVGLALLLVFSPFTSSHVEASDLRKCDMTITSDNTWGKFARPSGDCNEFFKGYYVPEAKQFVVTGSWTGEVTNGQKIRTHLPVGDDYPEYELTVKTVVKQPKPEPEPEEPKPEPKPEPKEPEKEKPKETKPKQPKEDNSKDSSSGDNKSNNDSSSSKKSNNNSSSSNSGSNSSGNKSSNTNNSGSKKSGNSGTSNSGSNSSGTNSTSSNNKGSSSNNSSNNNENVVEGDKELPDAEKEWTIEEMKDKNAKVIDEDGKYFVEIDGVKREITEEQAEELGHEKESDEDDEEKEEDEEKEVEENSEKENEKEAVEEEPSKDQDNDKGNKTKTTVIAVGTTGALAGTIGGIYYFHPSGREAIDKILKKILNLFKFGK</sequence>
<evidence type="ECO:0000256" key="2">
    <source>
        <dbReference type="SAM" id="SignalP"/>
    </source>
</evidence>
<dbReference type="RefSeq" id="WP_194928262.1">
    <property type="nucleotide sequence ID" value="NZ_WJEE01000012.1"/>
</dbReference>
<dbReference type="Proteomes" id="UP000435187">
    <property type="component" value="Unassembled WGS sequence"/>
</dbReference>
<feature type="region of interest" description="Disordered" evidence="1">
    <location>
        <begin position="107"/>
        <end position="338"/>
    </location>
</feature>
<organism evidence="3 4">
    <name type="scientific">Gracilibacillus thailandensis</name>
    <dbReference type="NCBI Taxonomy" id="563735"/>
    <lineage>
        <taxon>Bacteria</taxon>
        <taxon>Bacillati</taxon>
        <taxon>Bacillota</taxon>
        <taxon>Bacilli</taxon>
        <taxon>Bacillales</taxon>
        <taxon>Bacillaceae</taxon>
        <taxon>Gracilibacillus</taxon>
    </lineage>
</organism>
<keyword evidence="4" id="KW-1185">Reference proteome</keyword>
<feature type="compositionally biased region" description="Basic and acidic residues" evidence="1">
    <location>
        <begin position="237"/>
        <end position="292"/>
    </location>
</feature>
<gene>
    <name evidence="3" type="ORF">GH885_07375</name>
</gene>
<dbReference type="AlphaFoldDB" id="A0A6N7QZ63"/>
<feature type="compositionally biased region" description="Low complexity" evidence="1">
    <location>
        <begin position="151"/>
        <end position="232"/>
    </location>
</feature>
<evidence type="ECO:0000313" key="4">
    <source>
        <dbReference type="Proteomes" id="UP000435187"/>
    </source>
</evidence>
<proteinExistence type="predicted"/>
<comment type="caution">
    <text evidence="3">The sequence shown here is derived from an EMBL/GenBank/DDBJ whole genome shotgun (WGS) entry which is preliminary data.</text>
</comment>
<protein>
    <recommendedName>
        <fullName evidence="5">Amyloid fiber anchoring/assembly protein TapA</fullName>
    </recommendedName>
</protein>
<evidence type="ECO:0000256" key="1">
    <source>
        <dbReference type="SAM" id="MobiDB-lite"/>
    </source>
</evidence>
<reference evidence="3 4" key="1">
    <citation type="submission" date="2019-10" db="EMBL/GenBank/DDBJ databases">
        <title>Gracilibacillus salitolerans sp. nov., a moderate halophile isolated from a saline soil in northwest China.</title>
        <authorList>
            <person name="Gan L."/>
        </authorList>
    </citation>
    <scope>NUCLEOTIDE SEQUENCE [LARGE SCALE GENOMIC DNA]</scope>
    <source>
        <strain evidence="3 4">TP2-8</strain>
    </source>
</reference>